<evidence type="ECO:0000313" key="2">
    <source>
        <dbReference type="Proteomes" id="UP000271700"/>
    </source>
</evidence>
<gene>
    <name evidence="1" type="ORF">CLV75_1518</name>
</gene>
<dbReference type="Proteomes" id="UP000271700">
    <property type="component" value="Unassembled WGS sequence"/>
</dbReference>
<dbReference type="STRING" id="981384.GCA_000192475_04125"/>
<sequence>MLFDRGDQLIELAVAAPYFRKLIRHEALDEDWLDQHVDLLCSIAKTNSGQ</sequence>
<organism evidence="1 2">
    <name type="scientific">Ruegeria conchae</name>
    <dbReference type="NCBI Taxonomy" id="981384"/>
    <lineage>
        <taxon>Bacteria</taxon>
        <taxon>Pseudomonadati</taxon>
        <taxon>Pseudomonadota</taxon>
        <taxon>Alphaproteobacteria</taxon>
        <taxon>Rhodobacterales</taxon>
        <taxon>Roseobacteraceae</taxon>
        <taxon>Ruegeria</taxon>
    </lineage>
</organism>
<reference evidence="1 2" key="1">
    <citation type="submission" date="2018-10" db="EMBL/GenBank/DDBJ databases">
        <title>Genomic Encyclopedia of Archaeal and Bacterial Type Strains, Phase II (KMG-II): from individual species to whole genera.</title>
        <authorList>
            <person name="Goeker M."/>
        </authorList>
    </citation>
    <scope>NUCLEOTIDE SEQUENCE [LARGE SCALE GENOMIC DNA]</scope>
    <source>
        <strain evidence="1 2">DSM 29317</strain>
    </source>
</reference>
<accession>A0A497ZMF4</accession>
<keyword evidence="2" id="KW-1185">Reference proteome</keyword>
<dbReference type="AlphaFoldDB" id="A0A497ZMF4"/>
<name>A0A497ZMF4_9RHOB</name>
<protein>
    <submittedName>
        <fullName evidence="1">Uncharacterized protein</fullName>
    </submittedName>
</protein>
<comment type="caution">
    <text evidence="1">The sequence shown here is derived from an EMBL/GenBank/DDBJ whole genome shotgun (WGS) entry which is preliminary data.</text>
</comment>
<dbReference type="EMBL" id="RCCT01000002">
    <property type="protein sequence ID" value="RLK07855.1"/>
    <property type="molecule type" value="Genomic_DNA"/>
</dbReference>
<evidence type="ECO:0000313" key="1">
    <source>
        <dbReference type="EMBL" id="RLK07855.1"/>
    </source>
</evidence>
<proteinExistence type="predicted"/>